<proteinExistence type="predicted"/>
<dbReference type="OrthoDB" id="747531at2"/>
<sequence length="269" mass="31362">MLTFVIPVKSKSVASDWTNFSQIFERTLKSICNQTDSNFRIVVVCHEIPDISYTHKNLYFVHPDFGPPIKGNTIPQEYFHKQRIDKGNKIKLGVAFASKKFNTDYVMLVDSDDFISNRIVAFVNNSGNDLPGWYIGKGYLSFKWKNFMVVTTRFNRLCGSCVIVKPNLVRHFFDEGEINIYFNHFLTTLDSNIELKKVPFPAGIYNIGNGENIFMSFQNVVKINNHGNWISAQSFKRLWSKIRNYRVRFITPGLRKEFNFYLNAEEKYK</sequence>
<evidence type="ECO:0008006" key="3">
    <source>
        <dbReference type="Google" id="ProtNLM"/>
    </source>
</evidence>
<dbReference type="STRING" id="570519.SAMN04488116_1299"/>
<protein>
    <recommendedName>
        <fullName evidence="3">Glycosyl transferase family 2</fullName>
    </recommendedName>
</protein>
<evidence type="ECO:0000313" key="1">
    <source>
        <dbReference type="EMBL" id="SHG45824.1"/>
    </source>
</evidence>
<dbReference type="CDD" id="cd00761">
    <property type="entry name" value="Glyco_tranf_GTA_type"/>
    <property type="match status" value="1"/>
</dbReference>
<dbReference type="AlphaFoldDB" id="A0A1M5JZ62"/>
<dbReference type="Gene3D" id="3.90.550.10">
    <property type="entry name" value="Spore Coat Polysaccharide Biosynthesis Protein SpsA, Chain A"/>
    <property type="match status" value="1"/>
</dbReference>
<organism evidence="1 2">
    <name type="scientific">Flagellimonas flava</name>
    <dbReference type="NCBI Taxonomy" id="570519"/>
    <lineage>
        <taxon>Bacteria</taxon>
        <taxon>Pseudomonadati</taxon>
        <taxon>Bacteroidota</taxon>
        <taxon>Flavobacteriia</taxon>
        <taxon>Flavobacteriales</taxon>
        <taxon>Flavobacteriaceae</taxon>
        <taxon>Flagellimonas</taxon>
    </lineage>
</organism>
<name>A0A1M5JZ62_9FLAO</name>
<gene>
    <name evidence="1" type="ORF">SAMN04488116_1299</name>
</gene>
<dbReference type="EMBL" id="FQWL01000002">
    <property type="protein sequence ID" value="SHG45824.1"/>
    <property type="molecule type" value="Genomic_DNA"/>
</dbReference>
<dbReference type="SUPFAM" id="SSF53448">
    <property type="entry name" value="Nucleotide-diphospho-sugar transferases"/>
    <property type="match status" value="1"/>
</dbReference>
<reference evidence="2" key="1">
    <citation type="submission" date="2016-11" db="EMBL/GenBank/DDBJ databases">
        <authorList>
            <person name="Varghese N."/>
            <person name="Submissions S."/>
        </authorList>
    </citation>
    <scope>NUCLEOTIDE SEQUENCE [LARGE SCALE GENOMIC DNA]</scope>
    <source>
        <strain evidence="2">DSM 22638</strain>
    </source>
</reference>
<dbReference type="RefSeq" id="WP_073177481.1">
    <property type="nucleotide sequence ID" value="NZ_FQWL01000002.1"/>
</dbReference>
<accession>A0A1M5JZ62</accession>
<dbReference type="InterPro" id="IPR029044">
    <property type="entry name" value="Nucleotide-diphossugar_trans"/>
</dbReference>
<dbReference type="Proteomes" id="UP000184532">
    <property type="component" value="Unassembled WGS sequence"/>
</dbReference>
<evidence type="ECO:0000313" key="2">
    <source>
        <dbReference type="Proteomes" id="UP000184532"/>
    </source>
</evidence>
<keyword evidence="2" id="KW-1185">Reference proteome</keyword>